<keyword evidence="2" id="KW-1185">Reference proteome</keyword>
<gene>
    <name evidence="1" type="ORF">B0H15DRAFT_930478</name>
</gene>
<organism evidence="1 2">
    <name type="scientific">Mycena belliarum</name>
    <dbReference type="NCBI Taxonomy" id="1033014"/>
    <lineage>
        <taxon>Eukaryota</taxon>
        <taxon>Fungi</taxon>
        <taxon>Dikarya</taxon>
        <taxon>Basidiomycota</taxon>
        <taxon>Agaricomycotina</taxon>
        <taxon>Agaricomycetes</taxon>
        <taxon>Agaricomycetidae</taxon>
        <taxon>Agaricales</taxon>
        <taxon>Marasmiineae</taxon>
        <taxon>Mycenaceae</taxon>
        <taxon>Mycena</taxon>
    </lineage>
</organism>
<dbReference type="PANTHER" id="PTHR15633:SF2">
    <property type="entry name" value="NUCLEOLAR PROTEIN 11"/>
    <property type="match status" value="1"/>
</dbReference>
<dbReference type="GO" id="GO:0003723">
    <property type="term" value="F:RNA binding"/>
    <property type="evidence" value="ECO:0007669"/>
    <property type="project" value="TreeGrafter"/>
</dbReference>
<dbReference type="GO" id="GO:0030490">
    <property type="term" value="P:maturation of SSU-rRNA"/>
    <property type="evidence" value="ECO:0007669"/>
    <property type="project" value="InterPro"/>
</dbReference>
<proteinExistence type="predicted"/>
<sequence>MDASVGEPFLLASYAVPQRLQNSRTAKESPRASIFATHGKTASGSSDGYVTVSAQGDGVHVLDLSTLHPIISHTLGPSTSFACPSVSLSIQEGQQNVFATYSAIASSAEVTSEDCGRTIWLWRENLSSTLGDRPSQKKRAVTIPHPISEIYPCNDLSPRLLVMSPAGDITVLDANLKIQTIVIPPPDSVSLLQSFIFHRGSASFLPESLGSTSVVLLEHSEDAKTRIRIVAFTSDAEGREIGSSRIPVKPDEIICASCSSSGFLSILTRKGSWSSFQIETKPGLSVYPAAQPLELKSLSFIGKSLEASVVALNTSLVLLAAVTSSPRNVVLLLWDLQYSVLLASHVLSIPSTLSHLSEFSITLSLLETTSRQAILILSPPTADAPAKSATRSSILVVPLGVPSMSSISNAMGRALSGAQWLVQPSANDALGPARVKVLTAIQTAMANGEAQAAEKAFETRTSLPAFTSLMQRCVPLGHSFVRGILVAVLLPAKPSSAPYSSALVRFLLERRVVSASMIEGGLLAALKLRGDWNAIELCTTTVVDLAEADLMSILQFVAEHSRKIVVDDSMDVDPPALGAVPKLPAFLNACVLYQTAPSMLRAAIHQHLTQPEDLVAVLEVLDKWMLAWRGAEVIALPSKKSVVKNEHGIIVLKDGWQKKDDALPPLINVLFFLQAILDASFLALLQHAPAHRVLRKVLSRIEPEIQLTEQVELLRGPLELFARAQARALRDGKEGPKEASDWRQRRRMAHERSAMAVGGLYQLDELLL</sequence>
<reference evidence="1" key="1">
    <citation type="submission" date="2023-03" db="EMBL/GenBank/DDBJ databases">
        <title>Massive genome expansion in bonnet fungi (Mycena s.s.) driven by repeated elements and novel gene families across ecological guilds.</title>
        <authorList>
            <consortium name="Lawrence Berkeley National Laboratory"/>
            <person name="Harder C.B."/>
            <person name="Miyauchi S."/>
            <person name="Viragh M."/>
            <person name="Kuo A."/>
            <person name="Thoen E."/>
            <person name="Andreopoulos B."/>
            <person name="Lu D."/>
            <person name="Skrede I."/>
            <person name="Drula E."/>
            <person name="Henrissat B."/>
            <person name="Morin E."/>
            <person name="Kohler A."/>
            <person name="Barry K."/>
            <person name="LaButti K."/>
            <person name="Morin E."/>
            <person name="Salamov A."/>
            <person name="Lipzen A."/>
            <person name="Mereny Z."/>
            <person name="Hegedus B."/>
            <person name="Baldrian P."/>
            <person name="Stursova M."/>
            <person name="Weitz H."/>
            <person name="Taylor A."/>
            <person name="Grigoriev I.V."/>
            <person name="Nagy L.G."/>
            <person name="Martin F."/>
            <person name="Kauserud H."/>
        </authorList>
    </citation>
    <scope>NUCLEOTIDE SEQUENCE</scope>
    <source>
        <strain evidence="1">CBHHK173m</strain>
    </source>
</reference>
<dbReference type="GO" id="GO:0005730">
    <property type="term" value="C:nucleolus"/>
    <property type="evidence" value="ECO:0007669"/>
    <property type="project" value="TreeGrafter"/>
</dbReference>
<dbReference type="EMBL" id="JARJCN010000022">
    <property type="protein sequence ID" value="KAJ7090344.1"/>
    <property type="molecule type" value="Genomic_DNA"/>
</dbReference>
<evidence type="ECO:0000313" key="2">
    <source>
        <dbReference type="Proteomes" id="UP001222325"/>
    </source>
</evidence>
<dbReference type="AlphaFoldDB" id="A0AAD6XRP9"/>
<dbReference type="PANTHER" id="PTHR15633">
    <property type="entry name" value="NUCLEOLAR PROTEIN 11"/>
    <property type="match status" value="1"/>
</dbReference>
<evidence type="ECO:0000313" key="1">
    <source>
        <dbReference type="EMBL" id="KAJ7090344.1"/>
    </source>
</evidence>
<name>A0AAD6XRP9_9AGAR</name>
<accession>A0AAD6XRP9</accession>
<dbReference type="Proteomes" id="UP001222325">
    <property type="component" value="Unassembled WGS sequence"/>
</dbReference>
<comment type="caution">
    <text evidence="1">The sequence shown here is derived from an EMBL/GenBank/DDBJ whole genome shotgun (WGS) entry which is preliminary data.</text>
</comment>
<dbReference type="InterPro" id="IPR042859">
    <property type="entry name" value="NOL11"/>
</dbReference>
<protein>
    <submittedName>
        <fullName evidence="1">Uncharacterized protein</fullName>
    </submittedName>
</protein>